<protein>
    <submittedName>
        <fullName evidence="2">418_t:CDS:1</fullName>
    </submittedName>
</protein>
<keyword evidence="3" id="KW-1185">Reference proteome</keyword>
<dbReference type="AlphaFoldDB" id="A0A9N9CQB1"/>
<comment type="caution">
    <text evidence="2">The sequence shown here is derived from an EMBL/GenBank/DDBJ whole genome shotgun (WGS) entry which is preliminary data.</text>
</comment>
<accession>A0A9N9CQB1</accession>
<organism evidence="2 3">
    <name type="scientific">Paraglomus occultum</name>
    <dbReference type="NCBI Taxonomy" id="144539"/>
    <lineage>
        <taxon>Eukaryota</taxon>
        <taxon>Fungi</taxon>
        <taxon>Fungi incertae sedis</taxon>
        <taxon>Mucoromycota</taxon>
        <taxon>Glomeromycotina</taxon>
        <taxon>Glomeromycetes</taxon>
        <taxon>Paraglomerales</taxon>
        <taxon>Paraglomeraceae</taxon>
        <taxon>Paraglomus</taxon>
    </lineage>
</organism>
<evidence type="ECO:0000313" key="2">
    <source>
        <dbReference type="EMBL" id="CAG8609225.1"/>
    </source>
</evidence>
<proteinExistence type="predicted"/>
<sequence length="187" mass="21864">ASSPQDLAQNALEECLTQDCECGPSWKLNHQNEYETQNESKPHEELSFSGFLLENKSFIVAEIGDKSLWNQKSIWKKRFITVAEKTIGENQFIERLKNEQPSRELWLDIENSQQSFIMKEKQGLFHPHLFKTAQLRIKRKADMCSVDILEKSTSNQYHEVMGLYDGDPRKKPRNEDVYDNNGEELLR</sequence>
<feature type="non-terminal residue" evidence="2">
    <location>
        <position position="187"/>
    </location>
</feature>
<evidence type="ECO:0000256" key="1">
    <source>
        <dbReference type="SAM" id="MobiDB-lite"/>
    </source>
</evidence>
<reference evidence="2" key="1">
    <citation type="submission" date="2021-06" db="EMBL/GenBank/DDBJ databases">
        <authorList>
            <person name="Kallberg Y."/>
            <person name="Tangrot J."/>
            <person name="Rosling A."/>
        </authorList>
    </citation>
    <scope>NUCLEOTIDE SEQUENCE</scope>
    <source>
        <strain evidence="2">IA702</strain>
    </source>
</reference>
<evidence type="ECO:0000313" key="3">
    <source>
        <dbReference type="Proteomes" id="UP000789572"/>
    </source>
</evidence>
<dbReference type="EMBL" id="CAJVPJ010001971">
    <property type="protein sequence ID" value="CAG8609225.1"/>
    <property type="molecule type" value="Genomic_DNA"/>
</dbReference>
<gene>
    <name evidence="2" type="ORF">POCULU_LOCUS7863</name>
</gene>
<dbReference type="OrthoDB" id="2448364at2759"/>
<feature type="region of interest" description="Disordered" evidence="1">
    <location>
        <begin position="163"/>
        <end position="187"/>
    </location>
</feature>
<feature type="compositionally biased region" description="Basic and acidic residues" evidence="1">
    <location>
        <begin position="166"/>
        <end position="176"/>
    </location>
</feature>
<feature type="compositionally biased region" description="Acidic residues" evidence="1">
    <location>
        <begin position="177"/>
        <end position="187"/>
    </location>
</feature>
<dbReference type="Proteomes" id="UP000789572">
    <property type="component" value="Unassembled WGS sequence"/>
</dbReference>
<name>A0A9N9CQB1_9GLOM</name>